<dbReference type="Proteomes" id="UP000477782">
    <property type="component" value="Unassembled WGS sequence"/>
</dbReference>
<dbReference type="EMBL" id="JAAIVJ010000004">
    <property type="protein sequence ID" value="NEY90361.1"/>
    <property type="molecule type" value="Genomic_DNA"/>
</dbReference>
<reference evidence="1 2" key="1">
    <citation type="submission" date="2020-02" db="EMBL/GenBank/DDBJ databases">
        <authorList>
            <person name="Chen W.-M."/>
        </authorList>
    </citation>
    <scope>NUCLEOTIDE SEQUENCE [LARGE SCALE GENOMIC DNA]</scope>
    <source>
        <strain evidence="1 2">KMS-5</strain>
    </source>
</reference>
<name>A0A6M0QTM9_9RHOB</name>
<proteinExistence type="predicted"/>
<dbReference type="AlphaFoldDB" id="A0A6M0QTM9"/>
<sequence length="101" mass="11230">MPEGNMHDLTFSDPSQVSWACEALLSGRTIGHSDEIIEAQGWRLAAIVHRLKHRYGWPISTEYVGPENRACYKLQPGADRAALRFPPSAKGLADRRKGDAK</sequence>
<evidence type="ECO:0000313" key="1">
    <source>
        <dbReference type="EMBL" id="NEY90361.1"/>
    </source>
</evidence>
<comment type="caution">
    <text evidence="1">The sequence shown here is derived from an EMBL/GenBank/DDBJ whole genome shotgun (WGS) entry which is preliminary data.</text>
</comment>
<evidence type="ECO:0000313" key="2">
    <source>
        <dbReference type="Proteomes" id="UP000477782"/>
    </source>
</evidence>
<gene>
    <name evidence="1" type="ORF">G4Z14_08625</name>
</gene>
<protein>
    <submittedName>
        <fullName evidence="1">Uncharacterized protein</fullName>
    </submittedName>
</protein>
<keyword evidence="2" id="KW-1185">Reference proteome</keyword>
<accession>A0A6M0QTM9</accession>
<organism evidence="1 2">
    <name type="scientific">Tabrizicola oligotrophica</name>
    <dbReference type="NCBI Taxonomy" id="2710650"/>
    <lineage>
        <taxon>Bacteria</taxon>
        <taxon>Pseudomonadati</taxon>
        <taxon>Pseudomonadota</taxon>
        <taxon>Alphaproteobacteria</taxon>
        <taxon>Rhodobacterales</taxon>
        <taxon>Paracoccaceae</taxon>
        <taxon>Tabrizicola</taxon>
    </lineage>
</organism>